<accession>A0A1I7N107</accession>
<evidence type="ECO:0000313" key="4">
    <source>
        <dbReference type="EMBL" id="SFV28357.1"/>
    </source>
</evidence>
<comment type="similarity">
    <text evidence="2">Belongs to the CDP-alcohol phosphatidyltransferase class-I family.</text>
</comment>
<feature type="transmembrane region" description="Helical" evidence="3">
    <location>
        <begin position="110"/>
        <end position="131"/>
    </location>
</feature>
<dbReference type="GO" id="GO:0008654">
    <property type="term" value="P:phospholipid biosynthetic process"/>
    <property type="evidence" value="ECO:0007669"/>
    <property type="project" value="InterPro"/>
</dbReference>
<evidence type="ECO:0000313" key="5">
    <source>
        <dbReference type="Proteomes" id="UP000199074"/>
    </source>
</evidence>
<name>A0A1I7N107_9HYPH</name>
<dbReference type="PROSITE" id="PS00379">
    <property type="entry name" value="CDP_ALCOHOL_P_TRANSF"/>
    <property type="match status" value="1"/>
</dbReference>
<feature type="transmembrane region" description="Helical" evidence="3">
    <location>
        <begin position="21"/>
        <end position="41"/>
    </location>
</feature>
<dbReference type="Gene3D" id="1.20.120.1760">
    <property type="match status" value="1"/>
</dbReference>
<protein>
    <submittedName>
        <fullName evidence="4">Phosphatidylglycerophosphate synthase</fullName>
    </submittedName>
</protein>
<gene>
    <name evidence="4" type="ORF">SAMN05216456_0498</name>
</gene>
<keyword evidence="3" id="KW-1133">Transmembrane helix</keyword>
<proteinExistence type="inferred from homology"/>
<sequence>MSEAQSAERSTLGRAPTSQSVLLRYAIASLLICIPVLALGFFLTQTLLGATIALVAFLVMAGTAGRGLAQTYPHDHLGIANLVTLARTGIIAALFSPLATPGLLAADLSLAWTVLGIAVFSLCLDGVDGFFARRQGLTSDFGARFDMEIDSVFALLLALLSWQSGKAGAWVLLLGSMRYLFLAAALFCPWLMAPLPERFSRKAICVIQIGILIALLAPIINGLLSWTIAAIGTLLLIYSFGRDVVWLARHRS</sequence>
<dbReference type="Proteomes" id="UP000199074">
    <property type="component" value="Unassembled WGS sequence"/>
</dbReference>
<dbReference type="InterPro" id="IPR043130">
    <property type="entry name" value="CDP-OH_PTrfase_TM_dom"/>
</dbReference>
<feature type="transmembrane region" description="Helical" evidence="3">
    <location>
        <begin position="226"/>
        <end position="248"/>
    </location>
</feature>
<feature type="transmembrane region" description="Helical" evidence="3">
    <location>
        <begin position="77"/>
        <end position="98"/>
    </location>
</feature>
<dbReference type="STRING" id="429728.SAMN05216456_0498"/>
<evidence type="ECO:0000256" key="1">
    <source>
        <dbReference type="ARBA" id="ARBA00022679"/>
    </source>
</evidence>
<dbReference type="GO" id="GO:0016020">
    <property type="term" value="C:membrane"/>
    <property type="evidence" value="ECO:0007669"/>
    <property type="project" value="InterPro"/>
</dbReference>
<dbReference type="InterPro" id="IPR048254">
    <property type="entry name" value="CDP_ALCOHOL_P_TRANSF_CS"/>
</dbReference>
<keyword evidence="5" id="KW-1185">Reference proteome</keyword>
<dbReference type="RefSeq" id="WP_092420467.1">
    <property type="nucleotide sequence ID" value="NZ_FPCK01000001.1"/>
</dbReference>
<evidence type="ECO:0000256" key="3">
    <source>
        <dbReference type="SAM" id="Phobius"/>
    </source>
</evidence>
<feature type="transmembrane region" description="Helical" evidence="3">
    <location>
        <begin position="47"/>
        <end position="65"/>
    </location>
</feature>
<dbReference type="Pfam" id="PF01066">
    <property type="entry name" value="CDP-OH_P_transf"/>
    <property type="match status" value="1"/>
</dbReference>
<dbReference type="EMBL" id="FPCK01000001">
    <property type="protein sequence ID" value="SFV28357.1"/>
    <property type="molecule type" value="Genomic_DNA"/>
</dbReference>
<keyword evidence="3" id="KW-0472">Membrane</keyword>
<dbReference type="AlphaFoldDB" id="A0A1I7N107"/>
<keyword evidence="3" id="KW-0812">Transmembrane</keyword>
<dbReference type="OrthoDB" id="9782011at2"/>
<organism evidence="4 5">
    <name type="scientific">Devosia crocina</name>
    <dbReference type="NCBI Taxonomy" id="429728"/>
    <lineage>
        <taxon>Bacteria</taxon>
        <taxon>Pseudomonadati</taxon>
        <taxon>Pseudomonadota</taxon>
        <taxon>Alphaproteobacteria</taxon>
        <taxon>Hyphomicrobiales</taxon>
        <taxon>Devosiaceae</taxon>
        <taxon>Devosia</taxon>
    </lineage>
</organism>
<reference evidence="4 5" key="1">
    <citation type="submission" date="2016-10" db="EMBL/GenBank/DDBJ databases">
        <authorList>
            <person name="de Groot N.N."/>
        </authorList>
    </citation>
    <scope>NUCLEOTIDE SEQUENCE [LARGE SCALE GENOMIC DNA]</scope>
    <source>
        <strain evidence="4 5">IPL20</strain>
    </source>
</reference>
<feature type="transmembrane region" description="Helical" evidence="3">
    <location>
        <begin position="168"/>
        <end position="191"/>
    </location>
</feature>
<dbReference type="InterPro" id="IPR000462">
    <property type="entry name" value="CDP-OH_P_trans"/>
</dbReference>
<evidence type="ECO:0000256" key="2">
    <source>
        <dbReference type="RuleBase" id="RU003750"/>
    </source>
</evidence>
<dbReference type="GO" id="GO:0016780">
    <property type="term" value="F:phosphotransferase activity, for other substituted phosphate groups"/>
    <property type="evidence" value="ECO:0007669"/>
    <property type="project" value="InterPro"/>
</dbReference>
<keyword evidence="1 2" id="KW-0808">Transferase</keyword>
<feature type="transmembrane region" description="Helical" evidence="3">
    <location>
        <begin position="203"/>
        <end position="220"/>
    </location>
</feature>